<comment type="caution">
    <text evidence="3">The sequence shown here is derived from an EMBL/GenBank/DDBJ whole genome shotgun (WGS) entry which is preliminary data.</text>
</comment>
<dbReference type="InterPro" id="IPR018391">
    <property type="entry name" value="PQQ_b-propeller_rpt"/>
</dbReference>
<organism evidence="3 4">
    <name type="scientific">Candidatus Woesebacteria bacterium GW2011_GWB1_39_12</name>
    <dbReference type="NCBI Taxonomy" id="1618574"/>
    <lineage>
        <taxon>Bacteria</taxon>
        <taxon>Candidatus Woeseibacteriota</taxon>
    </lineage>
</organism>
<feature type="domain" description="Pyrrolo-quinoline quinone repeat" evidence="1">
    <location>
        <begin position="171"/>
        <end position="382"/>
    </location>
</feature>
<feature type="domain" description="Peptidase C39-like" evidence="2">
    <location>
        <begin position="423"/>
        <end position="532"/>
    </location>
</feature>
<dbReference type="InterPro" id="IPR015943">
    <property type="entry name" value="WD40/YVTN_repeat-like_dom_sf"/>
</dbReference>
<evidence type="ECO:0000259" key="1">
    <source>
        <dbReference type="Pfam" id="PF13360"/>
    </source>
</evidence>
<dbReference type="Pfam" id="PF13360">
    <property type="entry name" value="PQQ_2"/>
    <property type="match status" value="1"/>
</dbReference>
<dbReference type="PATRIC" id="fig|1618574.4.peg.1811"/>
<dbReference type="Gene3D" id="2.130.10.10">
    <property type="entry name" value="YVTN repeat-like/Quinoprotein amine dehydrogenase"/>
    <property type="match status" value="2"/>
</dbReference>
<dbReference type="SUPFAM" id="SSF50998">
    <property type="entry name" value="Quinoprotein alcohol dehydrogenase-like"/>
    <property type="match status" value="2"/>
</dbReference>
<evidence type="ECO:0000313" key="3">
    <source>
        <dbReference type="EMBL" id="KKQ97724.1"/>
    </source>
</evidence>
<dbReference type="PANTHER" id="PTHR34512:SF30">
    <property type="entry name" value="OUTER MEMBRANE PROTEIN ASSEMBLY FACTOR BAMB"/>
    <property type="match status" value="1"/>
</dbReference>
<dbReference type="Pfam" id="PF13529">
    <property type="entry name" value="Peptidase_C39_2"/>
    <property type="match status" value="1"/>
</dbReference>
<evidence type="ECO:0000313" key="4">
    <source>
        <dbReference type="Proteomes" id="UP000033881"/>
    </source>
</evidence>
<dbReference type="EMBL" id="LBWB01000044">
    <property type="protein sequence ID" value="KKQ97724.1"/>
    <property type="molecule type" value="Genomic_DNA"/>
</dbReference>
<dbReference type="InterPro" id="IPR002372">
    <property type="entry name" value="PQQ_rpt_dom"/>
</dbReference>
<accession>A0A0G0PI03</accession>
<dbReference type="Proteomes" id="UP000033881">
    <property type="component" value="Unassembled WGS sequence"/>
</dbReference>
<protein>
    <submittedName>
        <fullName evidence="3">PQQ repeat protein</fullName>
    </submittedName>
</protein>
<dbReference type="Gene3D" id="2.40.10.480">
    <property type="match status" value="1"/>
</dbReference>
<gene>
    <name evidence="3" type="ORF">UT24_C0044G0004</name>
</gene>
<dbReference type="SMART" id="SM00564">
    <property type="entry name" value="PQQ"/>
    <property type="match status" value="8"/>
</dbReference>
<dbReference type="PANTHER" id="PTHR34512">
    <property type="entry name" value="CELL SURFACE PROTEIN"/>
    <property type="match status" value="1"/>
</dbReference>
<dbReference type="Gene3D" id="3.90.70.10">
    <property type="entry name" value="Cysteine proteinases"/>
    <property type="match status" value="1"/>
</dbReference>
<dbReference type="InterPro" id="IPR011047">
    <property type="entry name" value="Quinoprotein_ADH-like_sf"/>
</dbReference>
<reference evidence="3 4" key="1">
    <citation type="journal article" date="2015" name="Nature">
        <title>rRNA introns, odd ribosomes, and small enigmatic genomes across a large radiation of phyla.</title>
        <authorList>
            <person name="Brown C.T."/>
            <person name="Hug L.A."/>
            <person name="Thomas B.C."/>
            <person name="Sharon I."/>
            <person name="Castelle C.J."/>
            <person name="Singh A."/>
            <person name="Wilkins M.J."/>
            <person name="Williams K.H."/>
            <person name="Banfield J.F."/>
        </authorList>
    </citation>
    <scope>NUCLEOTIDE SEQUENCE [LARGE SCALE GENOMIC DNA]</scope>
</reference>
<proteinExistence type="predicted"/>
<dbReference type="InterPro" id="IPR039564">
    <property type="entry name" value="Peptidase_C39-like"/>
</dbReference>
<evidence type="ECO:0000259" key="2">
    <source>
        <dbReference type="Pfam" id="PF13529"/>
    </source>
</evidence>
<name>A0A0G0PI03_9BACT</name>
<dbReference type="STRING" id="1618574.UT24_C0044G0004"/>
<dbReference type="AlphaFoldDB" id="A0A0G0PI03"/>
<sequence length="712" mass="78337">MLPKFCSYKLFLLFYLFIVLIFTSSSKTSASNDWSMFLKDPVHSGYNIDEKKLLPPLEIKWSFSGYSFSSAAIYEDKVFIRSGGYLYSLDSLDGSVNWTHNYYQPTPHSSPAIFENNVYIGNRIGPNNSCTNCSLQALDLSTGLLKWEIKLPRGALDPTVVDGVVYFGSDDGYLRAANAFTGELVWTSTKLGNGVLSIPVVTQGRVFAGTDNGRLYALDASSGVILWSYSLGGLIFSSPSFSNGTLYIGSGTNKVYALDFLTGNPKWVFTEAHDSVWGSPAIADGKLFIQDLGGSIFSINAETGSLIWTYKTSAIPSSSYSSPAIANGVVYIGSQDRYLYAFDMEDGTPLWKFDTGGAITASPAILNGLLYIGSKSGNFYALGGEKPPLPSLSVPDIKQYSVPWNDDLYDHASAWAEIPTIERWGCALTSATMVLKYFGHIYVTPGVLNDWLSSQSDGYLRNGLLNWLAISRYTRLMDSPVSPTLLYNKLEAQDNNLIEELNHDRPVILKEPGHFIVVKSQLPSSFGINDPAYANRTSLEHYNNTYLSAASYQPTHTDLSYLLLAISSNFSIKVIDPEGKEIMGKFFSEEPLVEDGGGQGISGEPLNIFQLQGPQNGKHKILVLGEGKYQLDSYLYNSEGNVTQNSLTGEIKSDHPDQYSIFWDSYPTIIQEVTLFSIINDIDTAFANGLFANNGLYTAIKKLLENSVKTLH</sequence>